<sequence length="44" mass="4897">MVEPERPREVEILADAGALVGWVRLRKTETVCVVKKINCTGESL</sequence>
<evidence type="ECO:0000313" key="2">
    <source>
        <dbReference type="Proteomes" id="UP000185062"/>
    </source>
</evidence>
<gene>
    <name evidence="1" type="ORF">SAMN02743940_2573</name>
</gene>
<dbReference type="EMBL" id="FSRO01000001">
    <property type="protein sequence ID" value="SIO43065.1"/>
    <property type="molecule type" value="Genomic_DNA"/>
</dbReference>
<dbReference type="Proteomes" id="UP000185062">
    <property type="component" value="Unassembled WGS sequence"/>
</dbReference>
<organism evidence="1 2">
    <name type="scientific">Nitrosomonas cryotolerans ATCC 49181</name>
    <dbReference type="NCBI Taxonomy" id="1131553"/>
    <lineage>
        <taxon>Bacteria</taxon>
        <taxon>Pseudomonadati</taxon>
        <taxon>Pseudomonadota</taxon>
        <taxon>Betaproteobacteria</taxon>
        <taxon>Nitrosomonadales</taxon>
        <taxon>Nitrosomonadaceae</taxon>
        <taxon>Nitrosomonas</taxon>
    </lineage>
</organism>
<name>A0A1N6JFK3_9PROT</name>
<protein>
    <submittedName>
        <fullName evidence="1">Uncharacterized protein</fullName>
    </submittedName>
</protein>
<accession>A0A1N6JFK3</accession>
<dbReference type="AlphaFoldDB" id="A0A1N6JFK3"/>
<dbReference type="RefSeq" id="WP_256205433.1">
    <property type="nucleotide sequence ID" value="NZ_FSRO01000001.1"/>
</dbReference>
<proteinExistence type="predicted"/>
<keyword evidence="2" id="KW-1185">Reference proteome</keyword>
<evidence type="ECO:0000313" key="1">
    <source>
        <dbReference type="EMBL" id="SIO43065.1"/>
    </source>
</evidence>
<reference evidence="1 2" key="1">
    <citation type="submission" date="2016-12" db="EMBL/GenBank/DDBJ databases">
        <authorList>
            <person name="Song W.-J."/>
            <person name="Kurnit D.M."/>
        </authorList>
    </citation>
    <scope>NUCLEOTIDE SEQUENCE [LARGE SCALE GENOMIC DNA]</scope>
    <source>
        <strain evidence="1 2">ATCC 49181</strain>
    </source>
</reference>